<evidence type="ECO:0000313" key="1">
    <source>
        <dbReference type="EMBL" id="KAK0424559.1"/>
    </source>
</evidence>
<organism evidence="1 2">
    <name type="scientific">Steinernema hermaphroditum</name>
    <dbReference type="NCBI Taxonomy" id="289476"/>
    <lineage>
        <taxon>Eukaryota</taxon>
        <taxon>Metazoa</taxon>
        <taxon>Ecdysozoa</taxon>
        <taxon>Nematoda</taxon>
        <taxon>Chromadorea</taxon>
        <taxon>Rhabditida</taxon>
        <taxon>Tylenchina</taxon>
        <taxon>Panagrolaimomorpha</taxon>
        <taxon>Strongyloidoidea</taxon>
        <taxon>Steinernematidae</taxon>
        <taxon>Steinernema</taxon>
    </lineage>
</organism>
<dbReference type="EMBL" id="JAUCMV010000001">
    <property type="protein sequence ID" value="KAK0424559.1"/>
    <property type="molecule type" value="Genomic_DNA"/>
</dbReference>
<dbReference type="AlphaFoldDB" id="A0AA39IJM2"/>
<proteinExistence type="predicted"/>
<name>A0AA39IJM2_9BILA</name>
<reference evidence="1" key="1">
    <citation type="submission" date="2023-06" db="EMBL/GenBank/DDBJ databases">
        <title>Genomic analysis of the entomopathogenic nematode Steinernema hermaphroditum.</title>
        <authorList>
            <person name="Schwarz E.M."/>
            <person name="Heppert J.K."/>
            <person name="Baniya A."/>
            <person name="Schwartz H.T."/>
            <person name="Tan C.-H."/>
            <person name="Antoshechkin I."/>
            <person name="Sternberg P.W."/>
            <person name="Goodrich-Blair H."/>
            <person name="Dillman A.R."/>
        </authorList>
    </citation>
    <scope>NUCLEOTIDE SEQUENCE</scope>
    <source>
        <strain evidence="1">PS9179</strain>
        <tissue evidence="1">Whole animal</tissue>
    </source>
</reference>
<protein>
    <submittedName>
        <fullName evidence="1">Uncharacterized protein</fullName>
    </submittedName>
</protein>
<comment type="caution">
    <text evidence="1">The sequence shown here is derived from an EMBL/GenBank/DDBJ whole genome shotgun (WGS) entry which is preliminary data.</text>
</comment>
<gene>
    <name evidence="1" type="ORF">QR680_008724</name>
</gene>
<keyword evidence="2" id="KW-1185">Reference proteome</keyword>
<dbReference type="Proteomes" id="UP001175271">
    <property type="component" value="Unassembled WGS sequence"/>
</dbReference>
<accession>A0AA39IJM2</accession>
<evidence type="ECO:0000313" key="2">
    <source>
        <dbReference type="Proteomes" id="UP001175271"/>
    </source>
</evidence>
<sequence>MNDVAVVFIEEVIRLLDNKAIQNAARLDGPFGFFGALFCRERFEYRLGFAALGAFNSVTRRPMDRVQARFCSQITLNGNFFERGAIRSIAKAQLYAKEFQLRIAHSNWHPELLKVVDRLSVSTCAFFMCIDGKVIEMIKKGKVRNIIFPTIMTEEVRKNLPHILQPELEQIIVYMHCPDILKWVTEFVNKHTTELRGKSIKFVCRHEKDMIELKQFIEYDEWKGSFENGLFTFR</sequence>